<protein>
    <recommendedName>
        <fullName evidence="3">Proline-tRNA ligase class II C-terminal domain-containing protein</fullName>
    </recommendedName>
</protein>
<dbReference type="SUPFAM" id="SSF52954">
    <property type="entry name" value="Class II aaRS ABD-related"/>
    <property type="match status" value="1"/>
</dbReference>
<feature type="domain" description="Proline-tRNA ligase class II C-terminal" evidence="3">
    <location>
        <begin position="431"/>
        <end position="491"/>
    </location>
</feature>
<dbReference type="InterPro" id="IPR004499">
    <property type="entry name" value="Pro-tRNA-ligase_IIa_arc-type"/>
</dbReference>
<dbReference type="PANTHER" id="PTHR43382">
    <property type="entry name" value="PROLYL-TRNA SYNTHETASE"/>
    <property type="match status" value="1"/>
</dbReference>
<dbReference type="Gene3D" id="3.30.930.10">
    <property type="entry name" value="Bira Bifunctional Protein, Domain 2"/>
    <property type="match status" value="2"/>
</dbReference>
<dbReference type="SUPFAM" id="SSF55681">
    <property type="entry name" value="Class II aaRS and biotin synthetases"/>
    <property type="match status" value="1"/>
</dbReference>
<organism evidence="4 5">
    <name type="scientific">Basidiobolus ranarum</name>
    <dbReference type="NCBI Taxonomy" id="34480"/>
    <lineage>
        <taxon>Eukaryota</taxon>
        <taxon>Fungi</taxon>
        <taxon>Fungi incertae sedis</taxon>
        <taxon>Zoopagomycota</taxon>
        <taxon>Entomophthoromycotina</taxon>
        <taxon>Basidiobolomycetes</taxon>
        <taxon>Basidiobolales</taxon>
        <taxon>Basidiobolaceae</taxon>
        <taxon>Basidiobolus</taxon>
    </lineage>
</organism>
<dbReference type="InterPro" id="IPR036621">
    <property type="entry name" value="Anticodon-bd_dom_sf"/>
</dbReference>
<evidence type="ECO:0000313" key="5">
    <source>
        <dbReference type="Proteomes" id="UP001479436"/>
    </source>
</evidence>
<dbReference type="PANTHER" id="PTHR43382:SF2">
    <property type="entry name" value="BIFUNCTIONAL GLUTAMATE_PROLINE--TRNA LIGASE"/>
    <property type="match status" value="1"/>
</dbReference>
<dbReference type="Pfam" id="PF09180">
    <property type="entry name" value="ProRS-C_1"/>
    <property type="match status" value="1"/>
</dbReference>
<dbReference type="InterPro" id="IPR045864">
    <property type="entry name" value="aa-tRNA-synth_II/BPL/LPL"/>
</dbReference>
<gene>
    <name evidence="4" type="ORF">K7432_012747</name>
</gene>
<reference evidence="4 5" key="1">
    <citation type="submission" date="2023-04" db="EMBL/GenBank/DDBJ databases">
        <title>Genome of Basidiobolus ranarum AG-B5.</title>
        <authorList>
            <person name="Stajich J.E."/>
            <person name="Carter-House D."/>
            <person name="Gryganskyi A."/>
        </authorList>
    </citation>
    <scope>NUCLEOTIDE SEQUENCE [LARGE SCALE GENOMIC DNA]</scope>
    <source>
        <strain evidence="4 5">AG-B5</strain>
    </source>
</reference>
<dbReference type="Gene3D" id="3.30.110.30">
    <property type="entry name" value="C-terminal domain of ProRS"/>
    <property type="match status" value="1"/>
</dbReference>
<feature type="compositionally biased region" description="Basic and acidic residues" evidence="2">
    <location>
        <begin position="457"/>
        <end position="467"/>
    </location>
</feature>
<proteinExistence type="predicted"/>
<feature type="region of interest" description="Disordered" evidence="2">
    <location>
        <begin position="457"/>
        <end position="478"/>
    </location>
</feature>
<evidence type="ECO:0000313" key="4">
    <source>
        <dbReference type="EMBL" id="KAK9695893.1"/>
    </source>
</evidence>
<sequence>MGLDFLIVGIEWDFTKAESIKQEEAPESRSAVVFIDLEFGRGVLLLVIDRVSGLGIKFIEIDFETLPVKSLAVKRQQSNTSKPAAKIRKTNPDEDTVKIGIEYKKDVTFSKWYQQVITKSEMLEYYDVSGCYIIRPLAYSIWKYISDFFDAEIQELGVAWVTRAGSSNLDEPIAIRPASETVIEFLWQEGHTAHLTKELASEEVYQILNLYHQVYEELLAVPVIKDIKSEKEKFTGGLYTTTVGFIPTTGRGIQGATSHCLGQNFDKMFNITVEDPNAPANASDKSEVKKLFVWQNTWGLTTRTISVMVMVHGDDKGLIIPPRVASTQVVVVPCGLTVQSTDADRLAVEEGAKEVVRILKTAGTPLRLEVGPMDLAQKSTLAVRRDNGKKAPIAITSLTVDIPIPLQTIQKEMFENAKSVRDSHIKYVTEWKYFVPALNSQCFVMIPWCEETRCEEEIKKSSSRNEREGEEEDERAPSMGAKSLCIQVCCL</sequence>
<dbReference type="SUPFAM" id="SSF64586">
    <property type="entry name" value="C-terminal domain of ProRS"/>
    <property type="match status" value="1"/>
</dbReference>
<accession>A0ABR2VRT7</accession>
<name>A0ABR2VRT7_9FUNG</name>
<keyword evidence="1" id="KW-0648">Protein biosynthesis</keyword>
<comment type="caution">
    <text evidence="4">The sequence shown here is derived from an EMBL/GenBank/DDBJ whole genome shotgun (WGS) entry which is preliminary data.</text>
</comment>
<evidence type="ECO:0000256" key="1">
    <source>
        <dbReference type="ARBA" id="ARBA00022917"/>
    </source>
</evidence>
<dbReference type="InterPro" id="IPR017449">
    <property type="entry name" value="Pro-tRNA_synth_II"/>
</dbReference>
<dbReference type="EMBL" id="JASJQH010008024">
    <property type="protein sequence ID" value="KAK9695893.1"/>
    <property type="molecule type" value="Genomic_DNA"/>
</dbReference>
<keyword evidence="5" id="KW-1185">Reference proteome</keyword>
<evidence type="ECO:0000256" key="2">
    <source>
        <dbReference type="SAM" id="MobiDB-lite"/>
    </source>
</evidence>
<dbReference type="Proteomes" id="UP001479436">
    <property type="component" value="Unassembled WGS sequence"/>
</dbReference>
<dbReference type="InterPro" id="IPR016061">
    <property type="entry name" value="Pro-tRNA_ligase_II_C"/>
</dbReference>
<dbReference type="SMART" id="SM00946">
    <property type="entry name" value="ProRS-C_1"/>
    <property type="match status" value="1"/>
</dbReference>
<evidence type="ECO:0000259" key="3">
    <source>
        <dbReference type="SMART" id="SM00946"/>
    </source>
</evidence>
<dbReference type="Gene3D" id="3.40.50.800">
    <property type="entry name" value="Anticodon-binding domain"/>
    <property type="match status" value="1"/>
</dbReference>